<evidence type="ECO:0000256" key="2">
    <source>
        <dbReference type="SAM" id="MobiDB-lite"/>
    </source>
</evidence>
<keyword evidence="4" id="KW-1185">Reference proteome</keyword>
<organism evidence="3 4">
    <name type="scientific">Kaustia mangrovi</name>
    <dbReference type="NCBI Taxonomy" id="2593653"/>
    <lineage>
        <taxon>Bacteria</taxon>
        <taxon>Pseudomonadati</taxon>
        <taxon>Pseudomonadota</taxon>
        <taxon>Alphaproteobacteria</taxon>
        <taxon>Hyphomicrobiales</taxon>
        <taxon>Parvibaculaceae</taxon>
        <taxon>Kaustia</taxon>
    </lineage>
</organism>
<dbReference type="Pfam" id="PF07896">
    <property type="entry name" value="DUF1674"/>
    <property type="match status" value="1"/>
</dbReference>
<accession>A0A7S8C4N7</accession>
<protein>
    <submittedName>
        <fullName evidence="3">DUF1674 domain-containing protein</fullName>
    </submittedName>
</protein>
<evidence type="ECO:0000256" key="1">
    <source>
        <dbReference type="ARBA" id="ARBA00005701"/>
    </source>
</evidence>
<proteinExistence type="inferred from homology"/>
<name>A0A7S8C4N7_9HYPH</name>
<comment type="similarity">
    <text evidence="1">Belongs to the SDHAF4 family.</text>
</comment>
<evidence type="ECO:0000313" key="3">
    <source>
        <dbReference type="EMBL" id="QPC43293.1"/>
    </source>
</evidence>
<dbReference type="RefSeq" id="WP_213160654.1">
    <property type="nucleotide sequence ID" value="NZ_CP058214.1"/>
</dbReference>
<feature type="compositionally biased region" description="Basic and acidic residues" evidence="2">
    <location>
        <begin position="31"/>
        <end position="55"/>
    </location>
</feature>
<dbReference type="AlphaFoldDB" id="A0A7S8C4N7"/>
<dbReference type="InterPro" id="IPR012875">
    <property type="entry name" value="SDHF4"/>
</dbReference>
<feature type="region of interest" description="Disordered" evidence="2">
    <location>
        <begin position="1"/>
        <end position="77"/>
    </location>
</feature>
<feature type="compositionally biased region" description="Basic and acidic residues" evidence="2">
    <location>
        <begin position="64"/>
        <end position="77"/>
    </location>
</feature>
<dbReference type="Proteomes" id="UP000593594">
    <property type="component" value="Chromosome"/>
</dbReference>
<dbReference type="KEGG" id="kmn:HW532_11665"/>
<reference evidence="3 4" key="1">
    <citation type="submission" date="2020-06" db="EMBL/GenBank/DDBJ databases">
        <title>Genome sequence of 2 isolates from Red Sea Mangroves.</title>
        <authorList>
            <person name="Sefrji F."/>
            <person name="Michoud G."/>
            <person name="Merlino G."/>
            <person name="Daffonchio D."/>
        </authorList>
    </citation>
    <scope>NUCLEOTIDE SEQUENCE [LARGE SCALE GENOMIC DNA]</scope>
    <source>
        <strain evidence="3 4">R1DC25</strain>
    </source>
</reference>
<evidence type="ECO:0000313" key="4">
    <source>
        <dbReference type="Proteomes" id="UP000593594"/>
    </source>
</evidence>
<gene>
    <name evidence="3" type="ORF">HW532_11665</name>
</gene>
<dbReference type="EMBL" id="CP058214">
    <property type="protein sequence ID" value="QPC43293.1"/>
    <property type="molecule type" value="Genomic_DNA"/>
</dbReference>
<sequence length="77" mass="8134">MSADRTGHGDGAKAGNRGEGANDNLPPAARRALEEAAARRAEIDARATARPKEINGADGPEPTRYGDWEKKGLTSDF</sequence>
<feature type="compositionally biased region" description="Basic and acidic residues" evidence="2">
    <location>
        <begin position="1"/>
        <end position="11"/>
    </location>
</feature>